<dbReference type="Proteomes" id="UP000509594">
    <property type="component" value="Chromosome"/>
</dbReference>
<dbReference type="GO" id="GO:0008171">
    <property type="term" value="F:O-methyltransferase activity"/>
    <property type="evidence" value="ECO:0007669"/>
    <property type="project" value="TreeGrafter"/>
</dbReference>
<dbReference type="InterPro" id="IPR006342">
    <property type="entry name" value="FkbM_mtfrase"/>
</dbReference>
<dbReference type="Gene3D" id="3.40.50.150">
    <property type="entry name" value="Vaccinia Virus protein VP39"/>
    <property type="match status" value="1"/>
</dbReference>
<dbReference type="PANTHER" id="PTHR36973">
    <property type="entry name" value="SLL1456 PROTEIN-RELATED"/>
    <property type="match status" value="1"/>
</dbReference>
<organism evidence="2 3">
    <name type="scientific">Methanolobus zinderi</name>
    <dbReference type="NCBI Taxonomy" id="536044"/>
    <lineage>
        <taxon>Archaea</taxon>
        <taxon>Methanobacteriati</taxon>
        <taxon>Methanobacteriota</taxon>
        <taxon>Stenosarchaea group</taxon>
        <taxon>Methanomicrobia</taxon>
        <taxon>Methanosarcinales</taxon>
        <taxon>Methanosarcinaceae</taxon>
        <taxon>Methanolobus</taxon>
    </lineage>
</organism>
<dbReference type="OrthoDB" id="118172at2157"/>
<dbReference type="PANTHER" id="PTHR36973:SF4">
    <property type="entry name" value="NODULATION PROTEIN"/>
    <property type="match status" value="1"/>
</dbReference>
<gene>
    <name evidence="2" type="ORF">HWN40_10530</name>
</gene>
<accession>A0A7D5E798</accession>
<dbReference type="SUPFAM" id="SSF53335">
    <property type="entry name" value="S-adenosyl-L-methionine-dependent methyltransferases"/>
    <property type="match status" value="1"/>
</dbReference>
<proteinExistence type="predicted"/>
<dbReference type="KEGG" id="mzi:HWN40_10530"/>
<name>A0A7D5E798_9EURY</name>
<evidence type="ECO:0000313" key="2">
    <source>
        <dbReference type="EMBL" id="QLC50632.1"/>
    </source>
</evidence>
<dbReference type="AlphaFoldDB" id="A0A7D5E798"/>
<dbReference type="RefSeq" id="WP_176965687.1">
    <property type="nucleotide sequence ID" value="NZ_CP058215.1"/>
</dbReference>
<sequence length="259" mass="29947">MIIKNKSLKYNIAKKLYHLSVKIDNSGNSNFETNGEKRFIRNLFEDLKNRDSLILLDVGGNIGDYTQMLFENAIKLNGTFQIHVFEPTRYCYSMLSKRFRDKRILLNNTACSNINRSAEIYYDPEGSGLASMYNRNLKAIGNELKIKEMVKTQRLDDYIKKCNIDHIDFIKVDVEGHEKAVFEGIGDFLNPNFVDYIQFEYGGASLDSMTSLMNLYEILESKGFIVAKILPDSLHIREYSAFLDNFEYSNYVAISKRLI</sequence>
<dbReference type="Pfam" id="PF05050">
    <property type="entry name" value="Methyltransf_21"/>
    <property type="match status" value="1"/>
</dbReference>
<keyword evidence="2" id="KW-0489">Methyltransferase</keyword>
<dbReference type="InterPro" id="IPR053188">
    <property type="entry name" value="FkbM_Methyltransferase"/>
</dbReference>
<dbReference type="GO" id="GO:0032259">
    <property type="term" value="P:methylation"/>
    <property type="evidence" value="ECO:0007669"/>
    <property type="project" value="UniProtKB-KW"/>
</dbReference>
<dbReference type="InterPro" id="IPR029063">
    <property type="entry name" value="SAM-dependent_MTases_sf"/>
</dbReference>
<dbReference type="NCBIfam" id="TIGR01444">
    <property type="entry name" value="fkbM_fam"/>
    <property type="match status" value="1"/>
</dbReference>
<evidence type="ECO:0000259" key="1">
    <source>
        <dbReference type="Pfam" id="PF05050"/>
    </source>
</evidence>
<reference evidence="2 3" key="1">
    <citation type="submission" date="2020-06" db="EMBL/GenBank/DDBJ databases">
        <title>Methanolobus halotolerans sp. nov., isolated from a saline lake Tus in Siberia.</title>
        <authorList>
            <person name="Shen Y."/>
            <person name="Chen S.-C."/>
            <person name="Lai M.-C."/>
            <person name="Huang H.-H."/>
            <person name="Chiu H.-H."/>
            <person name="Tang S.-L."/>
            <person name="Rogozin D.Y."/>
            <person name="Degermendzhy A.G."/>
        </authorList>
    </citation>
    <scope>NUCLEOTIDE SEQUENCE [LARGE SCALE GENOMIC DNA]</scope>
    <source>
        <strain evidence="2 3">DSM 21339</strain>
    </source>
</reference>
<dbReference type="GeneID" id="55822115"/>
<feature type="domain" description="Methyltransferase FkbM" evidence="1">
    <location>
        <begin position="57"/>
        <end position="224"/>
    </location>
</feature>
<keyword evidence="2" id="KW-0808">Transferase</keyword>
<protein>
    <submittedName>
        <fullName evidence="2">FkbM family methyltransferase</fullName>
    </submittedName>
</protein>
<dbReference type="EMBL" id="CP058215">
    <property type="protein sequence ID" value="QLC50632.1"/>
    <property type="molecule type" value="Genomic_DNA"/>
</dbReference>
<evidence type="ECO:0000313" key="3">
    <source>
        <dbReference type="Proteomes" id="UP000509594"/>
    </source>
</evidence>
<keyword evidence="3" id="KW-1185">Reference proteome</keyword>